<comment type="caution">
    <text evidence="2">The sequence shown here is derived from an EMBL/GenBank/DDBJ whole genome shotgun (WGS) entry which is preliminary data.</text>
</comment>
<organism evidence="2 3">
    <name type="scientific">Leishmania martiniquensis</name>
    <dbReference type="NCBI Taxonomy" id="1580590"/>
    <lineage>
        <taxon>Eukaryota</taxon>
        <taxon>Discoba</taxon>
        <taxon>Euglenozoa</taxon>
        <taxon>Kinetoplastea</taxon>
        <taxon>Metakinetoplastina</taxon>
        <taxon>Trypanosomatida</taxon>
        <taxon>Trypanosomatidae</taxon>
        <taxon>Leishmaniinae</taxon>
        <taxon>Leishmania</taxon>
    </lineage>
</organism>
<evidence type="ECO:0000313" key="2">
    <source>
        <dbReference type="EMBL" id="KAG5471464.1"/>
    </source>
</evidence>
<reference evidence="3" key="2">
    <citation type="journal article" date="2021" name="Sci. Data">
        <title>Chromosome-scale genome sequencing, assembly and annotation of six genomes from subfamily Leishmaniinae.</title>
        <authorList>
            <person name="Almutairi H."/>
            <person name="Urbaniak M.D."/>
            <person name="Bates M.D."/>
            <person name="Jariyapan N."/>
            <person name="Kwakye-Nuako G."/>
            <person name="Thomaz Soccol V."/>
            <person name="Al-Salem W.S."/>
            <person name="Dillon R.J."/>
            <person name="Bates P.A."/>
            <person name="Gatherer D."/>
        </authorList>
    </citation>
    <scope>NUCLEOTIDE SEQUENCE [LARGE SCALE GENOMIC DNA]</scope>
</reference>
<dbReference type="AlphaFoldDB" id="A0A836GDH0"/>
<sequence>MSSLSPRAEKERADMKDTGGVPLSPLRLPTRRQFVVEKQGSFDYTFWDTRILTIDTQHGRIYLSKSQNAANLDHRCMSRIDSVELWPKFNFNRICEPWGSEVAKLTLCMKGLVGTKSESFLMRLLRGGAVRRKGVGDISAPVAEARDAAAPSQRGGASCSRSQDTIEASVLSPTSDYHSFDTEVWMLRCMTRADLYKMAEALRAAIPEASLIKGYHGLKKKRAGRD</sequence>
<dbReference type="RefSeq" id="XP_067176438.1">
    <property type="nucleotide sequence ID" value="XM_067319159.1"/>
</dbReference>
<feature type="region of interest" description="Disordered" evidence="1">
    <location>
        <begin position="1"/>
        <end position="22"/>
    </location>
</feature>
<protein>
    <submittedName>
        <fullName evidence="2">Uncharacterized protein</fullName>
    </submittedName>
</protein>
<dbReference type="EMBL" id="JAFEUZ010000031">
    <property type="protein sequence ID" value="KAG5471464.1"/>
    <property type="molecule type" value="Genomic_DNA"/>
</dbReference>
<feature type="compositionally biased region" description="Basic and acidic residues" evidence="1">
    <location>
        <begin position="7"/>
        <end position="17"/>
    </location>
</feature>
<accession>A0A836GDH0</accession>
<name>A0A836GDH0_9TRYP</name>
<dbReference type="OrthoDB" id="258780at2759"/>
<reference evidence="3" key="1">
    <citation type="journal article" date="2021" name="Microbiol. Resour. Announc.">
        <title>LGAAP: Leishmaniinae Genome Assembly and Annotation Pipeline.</title>
        <authorList>
            <person name="Almutairi H."/>
            <person name="Urbaniak M.D."/>
            <person name="Bates M.D."/>
            <person name="Jariyapan N."/>
            <person name="Kwakye-Nuako G."/>
            <person name="Thomaz-Soccol V."/>
            <person name="Al-Salem W.S."/>
            <person name="Dillon R.J."/>
            <person name="Bates P.A."/>
            <person name="Gatherer D."/>
        </authorList>
    </citation>
    <scope>NUCLEOTIDE SEQUENCE [LARGE SCALE GENOMIC DNA]</scope>
</reference>
<dbReference type="Proteomes" id="UP000673552">
    <property type="component" value="Unassembled WGS sequence"/>
</dbReference>
<dbReference type="KEGG" id="lmat:92511671"/>
<proteinExistence type="predicted"/>
<dbReference type="GeneID" id="92511671"/>
<evidence type="ECO:0000256" key="1">
    <source>
        <dbReference type="SAM" id="MobiDB-lite"/>
    </source>
</evidence>
<gene>
    <name evidence="2" type="ORF">LSCM1_01553</name>
</gene>
<evidence type="ECO:0000313" key="3">
    <source>
        <dbReference type="Proteomes" id="UP000673552"/>
    </source>
</evidence>
<keyword evidence="3" id="KW-1185">Reference proteome</keyword>